<dbReference type="InterPro" id="IPR049128">
    <property type="entry name" value="Pop8-like_dom"/>
</dbReference>
<comment type="caution">
    <text evidence="3">The sequence shown here is derived from an EMBL/GenBank/DDBJ whole genome shotgun (WGS) entry which is preliminary data.</text>
</comment>
<dbReference type="EMBL" id="QEAM01000415">
    <property type="protein sequence ID" value="TPX40077.1"/>
    <property type="molecule type" value="Genomic_DNA"/>
</dbReference>
<proteinExistence type="predicted"/>
<dbReference type="Gene3D" id="3.30.70.3250">
    <property type="entry name" value="Ribonuclease P, Pop5 subunit"/>
    <property type="match status" value="1"/>
</dbReference>
<name>A0A507CG51_9FUNG</name>
<dbReference type="GO" id="GO:0030681">
    <property type="term" value="C:multimeric ribonuclease P complex"/>
    <property type="evidence" value="ECO:0007669"/>
    <property type="project" value="TreeGrafter"/>
</dbReference>
<dbReference type="GO" id="GO:0005730">
    <property type="term" value="C:nucleolus"/>
    <property type="evidence" value="ECO:0007669"/>
    <property type="project" value="TreeGrafter"/>
</dbReference>
<protein>
    <recommendedName>
        <fullName evidence="2">Ribonucleases P/MRP subunit Pop8-like domain-containing protein</fullName>
    </recommendedName>
</protein>
<dbReference type="PANTHER" id="PTHR15441:SF1">
    <property type="entry name" value="RIBONUCLEASE P PROTEIN SUBUNIT P14"/>
    <property type="match status" value="1"/>
</dbReference>
<sequence>MGSERIVVVHPTWQYMSISLTTEPAHDLDELYFRNAISIALRDAFGIIGMSTPIDVLTFDLDTQHAVIRVPSEYLVQVRSALSLLNKVDGTRTCRFHVHQASSHLMSLACGMHGMAHR</sequence>
<organism evidence="3 4">
    <name type="scientific">Synchytrium endobioticum</name>
    <dbReference type="NCBI Taxonomy" id="286115"/>
    <lineage>
        <taxon>Eukaryota</taxon>
        <taxon>Fungi</taxon>
        <taxon>Fungi incertae sedis</taxon>
        <taxon>Chytridiomycota</taxon>
        <taxon>Chytridiomycota incertae sedis</taxon>
        <taxon>Chytridiomycetes</taxon>
        <taxon>Synchytriales</taxon>
        <taxon>Synchytriaceae</taxon>
        <taxon>Synchytrium</taxon>
    </lineage>
</organism>
<accession>A0A507CG51</accession>
<evidence type="ECO:0000313" key="3">
    <source>
        <dbReference type="EMBL" id="TPX40077.1"/>
    </source>
</evidence>
<reference evidence="3 4" key="1">
    <citation type="journal article" date="2019" name="Sci. Rep.">
        <title>Comparative genomics of chytrid fungi reveal insights into the obligate biotrophic and pathogenic lifestyle of Synchytrium endobioticum.</title>
        <authorList>
            <person name="van de Vossenberg B.T.L.H."/>
            <person name="Warris S."/>
            <person name="Nguyen H.D.T."/>
            <person name="van Gent-Pelzer M.P.E."/>
            <person name="Joly D.L."/>
            <person name="van de Geest H.C."/>
            <person name="Bonants P.J.M."/>
            <person name="Smith D.S."/>
            <person name="Levesque C.A."/>
            <person name="van der Lee T.A.J."/>
        </authorList>
    </citation>
    <scope>NUCLEOTIDE SEQUENCE [LARGE SCALE GENOMIC DNA]</scope>
    <source>
        <strain evidence="3 4">LEV6574</strain>
    </source>
</reference>
<dbReference type="GO" id="GO:0001682">
    <property type="term" value="P:tRNA 5'-leader removal"/>
    <property type="evidence" value="ECO:0007669"/>
    <property type="project" value="TreeGrafter"/>
</dbReference>
<gene>
    <name evidence="3" type="ORF">SeLEV6574_g06797</name>
</gene>
<evidence type="ECO:0000313" key="4">
    <source>
        <dbReference type="Proteomes" id="UP000320475"/>
    </source>
</evidence>
<evidence type="ECO:0000259" key="2">
    <source>
        <dbReference type="Pfam" id="PF20976"/>
    </source>
</evidence>
<dbReference type="VEuPathDB" id="FungiDB:SeMB42_g07722"/>
<dbReference type="Pfam" id="PF20976">
    <property type="entry name" value="Pop8"/>
    <property type="match status" value="1"/>
</dbReference>
<evidence type="ECO:0000256" key="1">
    <source>
        <dbReference type="ARBA" id="ARBA00022694"/>
    </source>
</evidence>
<keyword evidence="1" id="KW-0819">tRNA processing</keyword>
<dbReference type="SUPFAM" id="SSF160350">
    <property type="entry name" value="Rnp2-like"/>
    <property type="match status" value="1"/>
</dbReference>
<dbReference type="GO" id="GO:0033204">
    <property type="term" value="F:ribonuclease P RNA binding"/>
    <property type="evidence" value="ECO:0007669"/>
    <property type="project" value="TreeGrafter"/>
</dbReference>
<dbReference type="InterPro" id="IPR038085">
    <property type="entry name" value="Rnp2-like_sf"/>
</dbReference>
<dbReference type="Proteomes" id="UP000320475">
    <property type="component" value="Unassembled WGS sequence"/>
</dbReference>
<dbReference type="OrthoDB" id="2153433at2759"/>
<feature type="domain" description="Ribonucleases P/MRP subunit Pop8-like" evidence="2">
    <location>
        <begin position="13"/>
        <end position="83"/>
    </location>
</feature>
<dbReference type="AlphaFoldDB" id="A0A507CG51"/>
<dbReference type="PANTHER" id="PTHR15441">
    <property type="entry name" value="RIBONUCLEASE P PROTEIN SUBUNIT P14"/>
    <property type="match status" value="1"/>
</dbReference>